<dbReference type="EMBL" id="CP015961">
    <property type="protein sequence ID" value="ANI93026.1"/>
    <property type="molecule type" value="Genomic_DNA"/>
</dbReference>
<feature type="domain" description="N-acetyltransferase" evidence="2">
    <location>
        <begin position="59"/>
        <end position="212"/>
    </location>
</feature>
<dbReference type="InterPro" id="IPR016181">
    <property type="entry name" value="Acyl_CoA_acyltransferase"/>
</dbReference>
<dbReference type="KEGG" id="dtm:BJL86_2262"/>
<feature type="region of interest" description="Disordered" evidence="1">
    <location>
        <begin position="1"/>
        <end position="25"/>
    </location>
</feature>
<evidence type="ECO:0000256" key="1">
    <source>
        <dbReference type="SAM" id="MobiDB-lite"/>
    </source>
</evidence>
<dbReference type="InterPro" id="IPR000182">
    <property type="entry name" value="GNAT_dom"/>
</dbReference>
<dbReference type="Pfam" id="PF13302">
    <property type="entry name" value="Acetyltransf_3"/>
    <property type="match status" value="1"/>
</dbReference>
<accession>A0A173LL35</accession>
<keyword evidence="4" id="KW-1185">Reference proteome</keyword>
<dbReference type="SUPFAM" id="SSF55729">
    <property type="entry name" value="Acyl-CoA N-acyltransferases (Nat)"/>
    <property type="match status" value="1"/>
</dbReference>
<dbReference type="STRING" id="499555.BJL86_2262"/>
<dbReference type="GO" id="GO:0005737">
    <property type="term" value="C:cytoplasm"/>
    <property type="evidence" value="ECO:0007669"/>
    <property type="project" value="TreeGrafter"/>
</dbReference>
<proteinExistence type="predicted"/>
<dbReference type="Gene3D" id="3.40.630.30">
    <property type="match status" value="1"/>
</dbReference>
<reference evidence="3 4" key="1">
    <citation type="submission" date="2016-06" db="EMBL/GenBank/DDBJ databases">
        <title>Complete genome sequence of a saline-alkali tolerant type strain Dietzia timorensis ID05-A0528T.</title>
        <authorList>
            <person name="Wu X."/>
        </authorList>
    </citation>
    <scope>NUCLEOTIDE SEQUENCE [LARGE SCALE GENOMIC DNA]</scope>
    <source>
        <strain evidence="3 4">ID05-A0528</strain>
    </source>
</reference>
<dbReference type="PROSITE" id="PS51186">
    <property type="entry name" value="GNAT"/>
    <property type="match status" value="1"/>
</dbReference>
<evidence type="ECO:0000313" key="3">
    <source>
        <dbReference type="EMBL" id="ANI93026.1"/>
    </source>
</evidence>
<organism evidence="3 4">
    <name type="scientific">Dietzia timorensis</name>
    <dbReference type="NCBI Taxonomy" id="499555"/>
    <lineage>
        <taxon>Bacteria</taxon>
        <taxon>Bacillati</taxon>
        <taxon>Actinomycetota</taxon>
        <taxon>Actinomycetes</taxon>
        <taxon>Mycobacteriales</taxon>
        <taxon>Dietziaceae</taxon>
        <taxon>Dietzia</taxon>
    </lineage>
</organism>
<dbReference type="PANTHER" id="PTHR43441">
    <property type="entry name" value="RIBOSOMAL-PROTEIN-SERINE ACETYLTRANSFERASE"/>
    <property type="match status" value="1"/>
</dbReference>
<gene>
    <name evidence="3" type="ORF">BJL86_2262</name>
</gene>
<dbReference type="GO" id="GO:0008999">
    <property type="term" value="F:protein-N-terminal-alanine acetyltransferase activity"/>
    <property type="evidence" value="ECO:0007669"/>
    <property type="project" value="TreeGrafter"/>
</dbReference>
<dbReference type="PANTHER" id="PTHR43441:SF2">
    <property type="entry name" value="FAMILY ACETYLTRANSFERASE, PUTATIVE (AFU_ORTHOLOGUE AFUA_7G00850)-RELATED"/>
    <property type="match status" value="1"/>
</dbReference>
<dbReference type="GO" id="GO:1990189">
    <property type="term" value="F:protein N-terminal-serine acetyltransferase activity"/>
    <property type="evidence" value="ECO:0007669"/>
    <property type="project" value="TreeGrafter"/>
</dbReference>
<dbReference type="AlphaFoldDB" id="A0A173LL35"/>
<dbReference type="Proteomes" id="UP000186104">
    <property type="component" value="Chromosome"/>
</dbReference>
<evidence type="ECO:0000313" key="4">
    <source>
        <dbReference type="Proteomes" id="UP000186104"/>
    </source>
</evidence>
<name>A0A173LL35_9ACTN</name>
<dbReference type="InterPro" id="IPR051908">
    <property type="entry name" value="Ribosomal_N-acetyltransferase"/>
</dbReference>
<sequence>MDAERRLSGAREPVSGGVLGNPSSDVMGKAMPLPSATLIVGGARVHLREPSRKDAAQWARLRRAGRAHLEPWEPQITEQWDTAYQPKRWKRIVRAQRESRKAGTALPMVIDVDGRFAGEATIGGIVRGANQSAWLGYWLGHEYTGSGIGSAAVALAVDIAFDAVRVQRLEATVKPDNLASLAVLRRAGFLEEGRLRNYLRIGGARRDHLLFAALDSERVMPVVKDLVISGRAAYAK</sequence>
<evidence type="ECO:0000259" key="2">
    <source>
        <dbReference type="PROSITE" id="PS51186"/>
    </source>
</evidence>
<protein>
    <submittedName>
        <fullName evidence="3">Putative ribosomal-protein-alanine acetyltransferas e</fullName>
    </submittedName>
</protein>